<dbReference type="GO" id="GO:0004731">
    <property type="term" value="F:purine-nucleoside phosphorylase activity"/>
    <property type="evidence" value="ECO:0007669"/>
    <property type="project" value="UniProtKB-UniRule"/>
</dbReference>
<dbReference type="PANTHER" id="PTHR36540:SF1">
    <property type="entry name" value="PYRIMIDINE_PURINE NUCLEOSIDE PHOSPHORYLASE"/>
    <property type="match status" value="1"/>
</dbReference>
<dbReference type="InterPro" id="IPR014710">
    <property type="entry name" value="RmlC-like_jellyroll"/>
</dbReference>
<dbReference type="HAMAP" id="MF_01537">
    <property type="entry name" value="Nucleos_phosphorylase_PpnP"/>
    <property type="match status" value="1"/>
</dbReference>
<accession>A0A0A7S2R3</accession>
<comment type="catalytic activity">
    <reaction evidence="3">
        <text>cytidine + phosphate = cytosine + alpha-D-ribose 1-phosphate</text>
        <dbReference type="Rhea" id="RHEA:52540"/>
        <dbReference type="ChEBI" id="CHEBI:16040"/>
        <dbReference type="ChEBI" id="CHEBI:17562"/>
        <dbReference type="ChEBI" id="CHEBI:43474"/>
        <dbReference type="ChEBI" id="CHEBI:57720"/>
        <dbReference type="EC" id="2.4.2.2"/>
    </reaction>
</comment>
<reference evidence="5 7" key="2">
    <citation type="submission" date="2018-05" db="EMBL/GenBank/DDBJ databases">
        <title>Reference genomes for bee gut microbiota database.</title>
        <authorList>
            <person name="Ellegaard K.M."/>
        </authorList>
    </citation>
    <scope>NUCLEOTIDE SEQUENCE [LARGE SCALE GENOMIC DNA]</scope>
    <source>
        <strain evidence="5 7">ESL0167</strain>
    </source>
</reference>
<evidence type="ECO:0000313" key="5">
    <source>
        <dbReference type="EMBL" id="PXY94717.1"/>
    </source>
</evidence>
<dbReference type="Pfam" id="PF06865">
    <property type="entry name" value="Ppnp"/>
    <property type="match status" value="1"/>
</dbReference>
<dbReference type="RefSeq" id="WP_039105697.1">
    <property type="nucleotide sequence ID" value="NZ_CALYQC010000019.1"/>
</dbReference>
<dbReference type="Proteomes" id="UP000247838">
    <property type="component" value="Unassembled WGS sequence"/>
</dbReference>
<dbReference type="InterPro" id="IPR011051">
    <property type="entry name" value="RmlC_Cupin_sf"/>
</dbReference>
<evidence type="ECO:0000313" key="6">
    <source>
        <dbReference type="Proteomes" id="UP000030901"/>
    </source>
</evidence>
<proteinExistence type="inferred from homology"/>
<comment type="similarity">
    <text evidence="3">Belongs to the nucleoside phosphorylase PpnP family.</text>
</comment>
<dbReference type="Proteomes" id="UP000030901">
    <property type="component" value="Chromosome"/>
</dbReference>
<comment type="catalytic activity">
    <reaction evidence="3">
        <text>uridine + phosphate = alpha-D-ribose 1-phosphate + uracil</text>
        <dbReference type="Rhea" id="RHEA:24388"/>
        <dbReference type="ChEBI" id="CHEBI:16704"/>
        <dbReference type="ChEBI" id="CHEBI:17568"/>
        <dbReference type="ChEBI" id="CHEBI:43474"/>
        <dbReference type="ChEBI" id="CHEBI:57720"/>
        <dbReference type="EC" id="2.4.2.2"/>
    </reaction>
</comment>
<keyword evidence="2 3" id="KW-0808">Transferase</keyword>
<dbReference type="KEGG" id="fpp:FPB0191_01973"/>
<evidence type="ECO:0000256" key="3">
    <source>
        <dbReference type="HAMAP-Rule" id="MF_01537"/>
    </source>
</evidence>
<comment type="catalytic activity">
    <reaction evidence="3">
        <text>guanosine + phosphate = alpha-D-ribose 1-phosphate + guanine</text>
        <dbReference type="Rhea" id="RHEA:13233"/>
        <dbReference type="ChEBI" id="CHEBI:16235"/>
        <dbReference type="ChEBI" id="CHEBI:16750"/>
        <dbReference type="ChEBI" id="CHEBI:43474"/>
        <dbReference type="ChEBI" id="CHEBI:57720"/>
        <dbReference type="EC" id="2.4.2.1"/>
    </reaction>
</comment>
<dbReference type="FunFam" id="2.60.120.10:FF:000016">
    <property type="entry name" value="Pyrimidine/purine nucleoside phosphorylase"/>
    <property type="match status" value="1"/>
</dbReference>
<dbReference type="STRING" id="1267021.FPB0191_01973"/>
<keyword evidence="6" id="KW-1185">Reference proteome</keyword>
<organism evidence="4 6">
    <name type="scientific">Frischella perrara</name>
    <dbReference type="NCBI Taxonomy" id="1267021"/>
    <lineage>
        <taxon>Bacteria</taxon>
        <taxon>Pseudomonadati</taxon>
        <taxon>Pseudomonadota</taxon>
        <taxon>Gammaproteobacteria</taxon>
        <taxon>Orbales</taxon>
        <taxon>Orbaceae</taxon>
        <taxon>Frischella</taxon>
    </lineage>
</organism>
<dbReference type="Gene3D" id="2.60.120.10">
    <property type="entry name" value="Jelly Rolls"/>
    <property type="match status" value="1"/>
</dbReference>
<comment type="catalytic activity">
    <reaction evidence="3">
        <text>xanthosine + phosphate = alpha-D-ribose 1-phosphate + xanthine</text>
        <dbReference type="Rhea" id="RHEA:27638"/>
        <dbReference type="ChEBI" id="CHEBI:17712"/>
        <dbReference type="ChEBI" id="CHEBI:18107"/>
        <dbReference type="ChEBI" id="CHEBI:43474"/>
        <dbReference type="ChEBI" id="CHEBI:57720"/>
        <dbReference type="EC" id="2.4.2.1"/>
    </reaction>
</comment>
<evidence type="ECO:0000313" key="4">
    <source>
        <dbReference type="EMBL" id="AJA45784.1"/>
    </source>
</evidence>
<dbReference type="EMBL" id="CP009056">
    <property type="protein sequence ID" value="AJA45784.1"/>
    <property type="molecule type" value="Genomic_DNA"/>
</dbReference>
<dbReference type="OrthoDB" id="9793848at2"/>
<comment type="catalytic activity">
    <reaction evidence="3">
        <text>a purine D-ribonucleoside + phosphate = a purine nucleobase + alpha-D-ribose 1-phosphate</text>
        <dbReference type="Rhea" id="RHEA:19805"/>
        <dbReference type="ChEBI" id="CHEBI:26386"/>
        <dbReference type="ChEBI" id="CHEBI:43474"/>
        <dbReference type="ChEBI" id="CHEBI:57720"/>
        <dbReference type="ChEBI" id="CHEBI:142355"/>
        <dbReference type="EC" id="2.4.2.1"/>
    </reaction>
</comment>
<name>A0A0A7S2R3_FRIPE</name>
<keyword evidence="1 3" id="KW-0328">Glycosyltransferase</keyword>
<dbReference type="EC" id="2.4.2.1" evidence="3"/>
<dbReference type="PANTHER" id="PTHR36540">
    <property type="entry name" value="PYRIMIDINE/PURINE NUCLEOSIDE PHOSPHORYLASE"/>
    <property type="match status" value="1"/>
</dbReference>
<dbReference type="HOGENOM" id="CLU_157874_0_0_6"/>
<dbReference type="GO" id="GO:0016154">
    <property type="term" value="F:pyrimidine-nucleoside phosphorylase activity"/>
    <property type="evidence" value="ECO:0007669"/>
    <property type="project" value="UniProtKB-UniRule"/>
</dbReference>
<reference evidence="4 6" key="1">
    <citation type="journal article" date="2014" name="Appl. Environ. Microbiol.">
        <title>Gut symbionts from distinct hosts exhibit genotoxic activity via divergent colibactin biosynthetic pathways.</title>
        <authorList>
            <person name="Engel P."/>
            <person name="Vizcaino M.I."/>
            <person name="Crawford J.M."/>
        </authorList>
    </citation>
    <scope>NUCLEOTIDE SEQUENCE [LARGE SCALE GENOMIC DNA]</scope>
    <source>
        <strain evidence="4 6">PEB0191</strain>
    </source>
</reference>
<comment type="catalytic activity">
    <reaction evidence="3">
        <text>adenosine + phosphate = alpha-D-ribose 1-phosphate + adenine</text>
        <dbReference type="Rhea" id="RHEA:27642"/>
        <dbReference type="ChEBI" id="CHEBI:16335"/>
        <dbReference type="ChEBI" id="CHEBI:16708"/>
        <dbReference type="ChEBI" id="CHEBI:43474"/>
        <dbReference type="ChEBI" id="CHEBI:57720"/>
        <dbReference type="EC" id="2.4.2.1"/>
    </reaction>
</comment>
<sequence>MLTVNEYFNGKVKSIRFKNANTGDSSIGVMMPGEYIFSTNKPEEIMIISGSFKVLLPSAKDWQILEAGQIFHVQGKNEFSVEVVEPTAYLCRYL</sequence>
<protein>
    <recommendedName>
        <fullName evidence="3">Pyrimidine/purine nucleoside phosphorylase</fullName>
        <ecNumber evidence="3">2.4.2.1</ecNumber>
        <ecNumber evidence="3">2.4.2.2</ecNumber>
    </recommendedName>
    <alternativeName>
        <fullName evidence="3">Adenosine phosphorylase</fullName>
    </alternativeName>
    <alternativeName>
        <fullName evidence="3">Cytidine phosphorylase</fullName>
    </alternativeName>
    <alternativeName>
        <fullName evidence="3">Guanosine phosphorylase</fullName>
    </alternativeName>
    <alternativeName>
        <fullName evidence="3">Inosine phosphorylase</fullName>
    </alternativeName>
    <alternativeName>
        <fullName evidence="3">Thymidine phosphorylase</fullName>
    </alternativeName>
    <alternativeName>
        <fullName evidence="3">Uridine phosphorylase</fullName>
    </alternativeName>
    <alternativeName>
        <fullName evidence="3">Xanthosine phosphorylase</fullName>
    </alternativeName>
</protein>
<evidence type="ECO:0000313" key="7">
    <source>
        <dbReference type="Proteomes" id="UP000247838"/>
    </source>
</evidence>
<dbReference type="AlphaFoldDB" id="A0A0A7S2R3"/>
<evidence type="ECO:0000256" key="2">
    <source>
        <dbReference type="ARBA" id="ARBA00022679"/>
    </source>
</evidence>
<comment type="catalytic activity">
    <reaction evidence="3">
        <text>inosine + phosphate = alpha-D-ribose 1-phosphate + hypoxanthine</text>
        <dbReference type="Rhea" id="RHEA:27646"/>
        <dbReference type="ChEBI" id="CHEBI:17368"/>
        <dbReference type="ChEBI" id="CHEBI:17596"/>
        <dbReference type="ChEBI" id="CHEBI:43474"/>
        <dbReference type="ChEBI" id="CHEBI:57720"/>
        <dbReference type="EC" id="2.4.2.1"/>
    </reaction>
</comment>
<dbReference type="EC" id="2.4.2.2" evidence="3"/>
<comment type="catalytic activity">
    <reaction evidence="3">
        <text>thymidine + phosphate = 2-deoxy-alpha-D-ribose 1-phosphate + thymine</text>
        <dbReference type="Rhea" id="RHEA:16037"/>
        <dbReference type="ChEBI" id="CHEBI:17748"/>
        <dbReference type="ChEBI" id="CHEBI:17821"/>
        <dbReference type="ChEBI" id="CHEBI:43474"/>
        <dbReference type="ChEBI" id="CHEBI:57259"/>
        <dbReference type="EC" id="2.4.2.2"/>
    </reaction>
</comment>
<dbReference type="GO" id="GO:0005829">
    <property type="term" value="C:cytosol"/>
    <property type="evidence" value="ECO:0007669"/>
    <property type="project" value="TreeGrafter"/>
</dbReference>
<dbReference type="EMBL" id="QGLM01000018">
    <property type="protein sequence ID" value="PXY94717.1"/>
    <property type="molecule type" value="Genomic_DNA"/>
</dbReference>
<gene>
    <name evidence="3" type="primary">ppnP</name>
    <name evidence="5" type="ORF">DKK76_09720</name>
    <name evidence="4" type="ORF">FPB0191_01973</name>
</gene>
<comment type="function">
    <text evidence="3">Catalyzes the phosphorolysis of diverse nucleosides, yielding D-ribose 1-phosphate and the respective free bases. Can use uridine, adenosine, guanosine, cytidine, thymidine, inosine and xanthosine as substrates. Also catalyzes the reverse reactions.</text>
</comment>
<evidence type="ECO:0000256" key="1">
    <source>
        <dbReference type="ARBA" id="ARBA00022676"/>
    </source>
</evidence>
<dbReference type="InterPro" id="IPR009664">
    <property type="entry name" value="Ppnp"/>
</dbReference>
<dbReference type="SUPFAM" id="SSF51182">
    <property type="entry name" value="RmlC-like cupins"/>
    <property type="match status" value="1"/>
</dbReference>